<evidence type="ECO:0000256" key="2">
    <source>
        <dbReference type="SAM" id="Phobius"/>
    </source>
</evidence>
<evidence type="ECO:0008006" key="6">
    <source>
        <dbReference type="Google" id="ProtNLM"/>
    </source>
</evidence>
<feature type="region of interest" description="Disordered" evidence="1">
    <location>
        <begin position="153"/>
        <end position="196"/>
    </location>
</feature>
<reference evidence="4" key="1">
    <citation type="journal article" date="2020" name="Stud. Mycol.">
        <title>101 Dothideomycetes genomes: a test case for predicting lifestyles and emergence of pathogens.</title>
        <authorList>
            <person name="Haridas S."/>
            <person name="Albert R."/>
            <person name="Binder M."/>
            <person name="Bloem J."/>
            <person name="Labutti K."/>
            <person name="Salamov A."/>
            <person name="Andreopoulos B."/>
            <person name="Baker S."/>
            <person name="Barry K."/>
            <person name="Bills G."/>
            <person name="Bluhm B."/>
            <person name="Cannon C."/>
            <person name="Castanera R."/>
            <person name="Culley D."/>
            <person name="Daum C."/>
            <person name="Ezra D."/>
            <person name="Gonzalez J."/>
            <person name="Henrissat B."/>
            <person name="Kuo A."/>
            <person name="Liang C."/>
            <person name="Lipzen A."/>
            <person name="Lutzoni F."/>
            <person name="Magnuson J."/>
            <person name="Mondo S."/>
            <person name="Nolan M."/>
            <person name="Ohm R."/>
            <person name="Pangilinan J."/>
            <person name="Park H.-J."/>
            <person name="Ramirez L."/>
            <person name="Alfaro M."/>
            <person name="Sun H."/>
            <person name="Tritt A."/>
            <person name="Yoshinaga Y."/>
            <person name="Zwiers L.-H."/>
            <person name="Turgeon B."/>
            <person name="Goodwin S."/>
            <person name="Spatafora J."/>
            <person name="Crous P."/>
            <person name="Grigoriev I."/>
        </authorList>
    </citation>
    <scope>NUCLEOTIDE SEQUENCE</scope>
    <source>
        <strain evidence="4">CBS 675.92</strain>
    </source>
</reference>
<feature type="chain" id="PRO_5025397271" description="Mid2 domain-containing protein" evidence="3">
    <location>
        <begin position="25"/>
        <end position="341"/>
    </location>
</feature>
<keyword evidence="5" id="KW-1185">Reference proteome</keyword>
<dbReference type="OrthoDB" id="3800224at2759"/>
<keyword evidence="2" id="KW-0812">Transmembrane</keyword>
<feature type="region of interest" description="Disordered" evidence="1">
    <location>
        <begin position="296"/>
        <end position="317"/>
    </location>
</feature>
<keyword evidence="3" id="KW-0732">Signal</keyword>
<protein>
    <recommendedName>
        <fullName evidence="6">Mid2 domain-containing protein</fullName>
    </recommendedName>
</protein>
<name>A0A6A5TNT5_9PLEO</name>
<feature type="transmembrane region" description="Helical" evidence="2">
    <location>
        <begin position="197"/>
        <end position="224"/>
    </location>
</feature>
<dbReference type="Proteomes" id="UP000800035">
    <property type="component" value="Unassembled WGS sequence"/>
</dbReference>
<proteinExistence type="predicted"/>
<evidence type="ECO:0000256" key="1">
    <source>
        <dbReference type="SAM" id="MobiDB-lite"/>
    </source>
</evidence>
<feature type="compositionally biased region" description="Low complexity" evidence="1">
    <location>
        <begin position="170"/>
        <end position="196"/>
    </location>
</feature>
<keyword evidence="2" id="KW-0472">Membrane</keyword>
<feature type="compositionally biased region" description="Polar residues" evidence="1">
    <location>
        <begin position="153"/>
        <end position="169"/>
    </location>
</feature>
<dbReference type="EMBL" id="ML977004">
    <property type="protein sequence ID" value="KAF1953352.1"/>
    <property type="molecule type" value="Genomic_DNA"/>
</dbReference>
<evidence type="ECO:0000313" key="5">
    <source>
        <dbReference type="Proteomes" id="UP000800035"/>
    </source>
</evidence>
<dbReference type="AlphaFoldDB" id="A0A6A5TNT5"/>
<sequence>MGRSWRKDAIVVACTSTLAGGVGAGVAPEHPEITPAAILPRLNVKTLGWFSASTIEGGLTTYSPWTYDADESTWTSSSTWFRRCSVNSRCPMWTQCLNGWLVGASSSSSCGAGGASGSQFCSNHVLLPSKGADNPSSWFWCDTAPLTGTTLFEQQPSQPLRPARSTTPVSTDALTTSTSTLSRTSGTPAPSSSSSSFSVGAIAGGVVGGILGVALIGAGAFFLWNRNRKNKKIAASVVGGSYAPPPNQPYPTGMHPASPNMGYATAYQGNESKPVGVQEAGVYGQPQPAGYPQGPYNPHVSMHGAPPPGLVEAPGAPVTSAGVGAGAGVTLQELASSPVRR</sequence>
<keyword evidence="2" id="KW-1133">Transmembrane helix</keyword>
<accession>A0A6A5TNT5</accession>
<gene>
    <name evidence="4" type="ORF">CC80DRAFT_507218</name>
</gene>
<evidence type="ECO:0000313" key="4">
    <source>
        <dbReference type="EMBL" id="KAF1953352.1"/>
    </source>
</evidence>
<feature type="signal peptide" evidence="3">
    <location>
        <begin position="1"/>
        <end position="24"/>
    </location>
</feature>
<organism evidence="4 5">
    <name type="scientific">Byssothecium circinans</name>
    <dbReference type="NCBI Taxonomy" id="147558"/>
    <lineage>
        <taxon>Eukaryota</taxon>
        <taxon>Fungi</taxon>
        <taxon>Dikarya</taxon>
        <taxon>Ascomycota</taxon>
        <taxon>Pezizomycotina</taxon>
        <taxon>Dothideomycetes</taxon>
        <taxon>Pleosporomycetidae</taxon>
        <taxon>Pleosporales</taxon>
        <taxon>Massarineae</taxon>
        <taxon>Massarinaceae</taxon>
        <taxon>Byssothecium</taxon>
    </lineage>
</organism>
<evidence type="ECO:0000256" key="3">
    <source>
        <dbReference type="SAM" id="SignalP"/>
    </source>
</evidence>